<organism evidence="1">
    <name type="scientific">Rhizophora mucronata</name>
    <name type="common">Asiatic mangrove</name>
    <dbReference type="NCBI Taxonomy" id="61149"/>
    <lineage>
        <taxon>Eukaryota</taxon>
        <taxon>Viridiplantae</taxon>
        <taxon>Streptophyta</taxon>
        <taxon>Embryophyta</taxon>
        <taxon>Tracheophyta</taxon>
        <taxon>Spermatophyta</taxon>
        <taxon>Magnoliopsida</taxon>
        <taxon>eudicotyledons</taxon>
        <taxon>Gunneridae</taxon>
        <taxon>Pentapetalae</taxon>
        <taxon>rosids</taxon>
        <taxon>fabids</taxon>
        <taxon>Malpighiales</taxon>
        <taxon>Rhizophoraceae</taxon>
        <taxon>Rhizophora</taxon>
    </lineage>
</organism>
<name>A0A2P2PVB0_RHIMU</name>
<dbReference type="AlphaFoldDB" id="A0A2P2PVB0"/>
<dbReference type="EMBL" id="GGEC01078190">
    <property type="protein sequence ID" value="MBX58674.1"/>
    <property type="molecule type" value="Transcribed_RNA"/>
</dbReference>
<accession>A0A2P2PVB0</accession>
<proteinExistence type="predicted"/>
<evidence type="ECO:0000313" key="1">
    <source>
        <dbReference type="EMBL" id="MBX58674.1"/>
    </source>
</evidence>
<protein>
    <submittedName>
        <fullName evidence="1">Uncharacterized protein</fullName>
    </submittedName>
</protein>
<reference evidence="1" key="1">
    <citation type="submission" date="2018-02" db="EMBL/GenBank/DDBJ databases">
        <title>Rhizophora mucronata_Transcriptome.</title>
        <authorList>
            <person name="Meera S.P."/>
            <person name="Sreeshan A."/>
            <person name="Augustine A."/>
        </authorList>
    </citation>
    <scope>NUCLEOTIDE SEQUENCE</scope>
    <source>
        <tissue evidence="1">Leaf</tissue>
    </source>
</reference>
<sequence length="22" mass="2507">MLEFWHPTIIQPITIGGKPQLS</sequence>